<feature type="signal peptide" evidence="3">
    <location>
        <begin position="1"/>
        <end position="26"/>
    </location>
</feature>
<dbReference type="PANTHER" id="PTHR36526:SF1">
    <property type="entry name" value="TRANSMEMBRANE PROTEIN 154"/>
    <property type="match status" value="1"/>
</dbReference>
<evidence type="ECO:0000256" key="2">
    <source>
        <dbReference type="SAM" id="Phobius"/>
    </source>
</evidence>
<evidence type="ECO:0000256" key="3">
    <source>
        <dbReference type="SAM" id="SignalP"/>
    </source>
</evidence>
<proteinExistence type="predicted"/>
<accession>A0AAV7WUE2</accession>
<sequence>MQRPNFVLSLVLLITAALFSPDSVSTSENGETSESEYMSPLTTTLVHVEDTTPTKDADLASYAMIEREDGSGFEETTLRFDVNTTQNDNAEDMDTDIYTILTFGIPALVLVLLIVLVIALVVCHQRKKSTPENSEIEDVKSPIFEDDLPSVMEIEMEELDEWMNSLSKNAESVHPPSKEDEKAPPVISSCNNS</sequence>
<dbReference type="InterPro" id="IPR028064">
    <property type="entry name" value="TMEM154"/>
</dbReference>
<dbReference type="PANTHER" id="PTHR36526">
    <property type="entry name" value="TRANSMEMBRANE PROTEIN 154"/>
    <property type="match status" value="1"/>
</dbReference>
<reference evidence="4" key="1">
    <citation type="journal article" date="2022" name="bioRxiv">
        <title>Sequencing and chromosome-scale assembly of the giantPleurodeles waltlgenome.</title>
        <authorList>
            <person name="Brown T."/>
            <person name="Elewa A."/>
            <person name="Iarovenko S."/>
            <person name="Subramanian E."/>
            <person name="Araus A.J."/>
            <person name="Petzold A."/>
            <person name="Susuki M."/>
            <person name="Suzuki K.-i.T."/>
            <person name="Hayashi T."/>
            <person name="Toyoda A."/>
            <person name="Oliveira C."/>
            <person name="Osipova E."/>
            <person name="Leigh N.D."/>
            <person name="Simon A."/>
            <person name="Yun M.H."/>
        </authorList>
    </citation>
    <scope>NUCLEOTIDE SEQUENCE</scope>
    <source>
        <strain evidence="4">20211129_DDA</strain>
        <tissue evidence="4">Liver</tissue>
    </source>
</reference>
<evidence type="ECO:0000313" key="5">
    <source>
        <dbReference type="Proteomes" id="UP001066276"/>
    </source>
</evidence>
<keyword evidence="2" id="KW-0472">Membrane</keyword>
<feature type="region of interest" description="Disordered" evidence="1">
    <location>
        <begin position="165"/>
        <end position="193"/>
    </location>
</feature>
<evidence type="ECO:0008006" key="6">
    <source>
        <dbReference type="Google" id="ProtNLM"/>
    </source>
</evidence>
<organism evidence="4 5">
    <name type="scientific">Pleurodeles waltl</name>
    <name type="common">Iberian ribbed newt</name>
    <dbReference type="NCBI Taxonomy" id="8319"/>
    <lineage>
        <taxon>Eukaryota</taxon>
        <taxon>Metazoa</taxon>
        <taxon>Chordata</taxon>
        <taxon>Craniata</taxon>
        <taxon>Vertebrata</taxon>
        <taxon>Euteleostomi</taxon>
        <taxon>Amphibia</taxon>
        <taxon>Batrachia</taxon>
        <taxon>Caudata</taxon>
        <taxon>Salamandroidea</taxon>
        <taxon>Salamandridae</taxon>
        <taxon>Pleurodelinae</taxon>
        <taxon>Pleurodeles</taxon>
    </lineage>
</organism>
<feature type="transmembrane region" description="Helical" evidence="2">
    <location>
        <begin position="97"/>
        <end position="123"/>
    </location>
</feature>
<keyword evidence="5" id="KW-1185">Reference proteome</keyword>
<gene>
    <name evidence="4" type="ORF">NDU88_004002</name>
</gene>
<keyword evidence="2" id="KW-1133">Transmembrane helix</keyword>
<dbReference type="AlphaFoldDB" id="A0AAV7WUE2"/>
<protein>
    <recommendedName>
        <fullName evidence="6">Transmembrane protein 154</fullName>
    </recommendedName>
</protein>
<dbReference type="Proteomes" id="UP001066276">
    <property type="component" value="Chromosome 1_1"/>
</dbReference>
<evidence type="ECO:0000313" key="4">
    <source>
        <dbReference type="EMBL" id="KAJ1216400.1"/>
    </source>
</evidence>
<keyword evidence="3" id="KW-0732">Signal</keyword>
<comment type="caution">
    <text evidence="4">The sequence shown here is derived from an EMBL/GenBank/DDBJ whole genome shotgun (WGS) entry which is preliminary data.</text>
</comment>
<name>A0AAV7WUE2_PLEWA</name>
<evidence type="ECO:0000256" key="1">
    <source>
        <dbReference type="SAM" id="MobiDB-lite"/>
    </source>
</evidence>
<feature type="chain" id="PRO_5043529675" description="Transmembrane protein 154" evidence="3">
    <location>
        <begin position="27"/>
        <end position="193"/>
    </location>
</feature>
<dbReference type="Pfam" id="PF15102">
    <property type="entry name" value="TMEM154"/>
    <property type="match status" value="1"/>
</dbReference>
<dbReference type="EMBL" id="JANPWB010000001">
    <property type="protein sequence ID" value="KAJ1216400.1"/>
    <property type="molecule type" value="Genomic_DNA"/>
</dbReference>
<dbReference type="InterPro" id="IPR053087">
    <property type="entry name" value="TMEM154-like"/>
</dbReference>
<keyword evidence="2" id="KW-0812">Transmembrane</keyword>